<dbReference type="PANTHER" id="PTHR24044">
    <property type="entry name" value="NOTCH LIGAND FAMILY MEMBER"/>
    <property type="match status" value="1"/>
</dbReference>
<evidence type="ECO:0000259" key="4">
    <source>
        <dbReference type="PROSITE" id="PS50026"/>
    </source>
</evidence>
<dbReference type="PROSITE" id="PS00022">
    <property type="entry name" value="EGF_1"/>
    <property type="match status" value="1"/>
</dbReference>
<feature type="transmembrane region" description="Helical" evidence="3">
    <location>
        <begin position="272"/>
        <end position="295"/>
    </location>
</feature>
<evidence type="ECO:0000256" key="3">
    <source>
        <dbReference type="SAM" id="Phobius"/>
    </source>
</evidence>
<keyword evidence="1" id="KW-1015">Disulfide bond</keyword>
<keyword evidence="3" id="KW-0472">Membrane</keyword>
<feature type="domain" description="EGF-like" evidence="4">
    <location>
        <begin position="224"/>
        <end position="262"/>
    </location>
</feature>
<feature type="domain" description="EGF-like" evidence="4">
    <location>
        <begin position="162"/>
        <end position="189"/>
    </location>
</feature>
<dbReference type="SUPFAM" id="SSF57196">
    <property type="entry name" value="EGF/Laminin"/>
    <property type="match status" value="1"/>
</dbReference>
<feature type="disulfide bond" evidence="1">
    <location>
        <begin position="252"/>
        <end position="261"/>
    </location>
</feature>
<evidence type="ECO:0000256" key="2">
    <source>
        <dbReference type="SAM" id="MobiDB-lite"/>
    </source>
</evidence>
<keyword evidence="1" id="KW-0245">EGF-like domain</keyword>
<dbReference type="GO" id="GO:0005112">
    <property type="term" value="F:Notch binding"/>
    <property type="evidence" value="ECO:0007669"/>
    <property type="project" value="TreeGrafter"/>
</dbReference>
<dbReference type="Gene3D" id="2.10.25.10">
    <property type="entry name" value="Laminin"/>
    <property type="match status" value="2"/>
</dbReference>
<dbReference type="Gene3D" id="3.40.50.10140">
    <property type="entry name" value="Toll/interleukin-1 receptor homology (TIR) domain"/>
    <property type="match status" value="1"/>
</dbReference>
<dbReference type="InterPro" id="IPR000742">
    <property type="entry name" value="EGF"/>
</dbReference>
<dbReference type="PROSITE" id="PS01186">
    <property type="entry name" value="EGF_2"/>
    <property type="match status" value="1"/>
</dbReference>
<organism evidence="6 7">
    <name type="scientific">Elysia marginata</name>
    <dbReference type="NCBI Taxonomy" id="1093978"/>
    <lineage>
        <taxon>Eukaryota</taxon>
        <taxon>Metazoa</taxon>
        <taxon>Spiralia</taxon>
        <taxon>Lophotrochozoa</taxon>
        <taxon>Mollusca</taxon>
        <taxon>Gastropoda</taxon>
        <taxon>Heterobranchia</taxon>
        <taxon>Euthyneura</taxon>
        <taxon>Panpulmonata</taxon>
        <taxon>Sacoglossa</taxon>
        <taxon>Placobranchoidea</taxon>
        <taxon>Plakobranchidae</taxon>
        <taxon>Elysia</taxon>
    </lineage>
</organism>
<feature type="domain" description="TIR" evidence="5">
    <location>
        <begin position="319"/>
        <end position="442"/>
    </location>
</feature>
<name>A0AAV4H1P5_9GAST</name>
<dbReference type="PROSITE" id="PS50026">
    <property type="entry name" value="EGF_3"/>
    <property type="match status" value="2"/>
</dbReference>
<comment type="caution">
    <text evidence="1">Lacks conserved residue(s) required for the propagation of feature annotation.</text>
</comment>
<keyword evidence="3" id="KW-0812">Transmembrane</keyword>
<comment type="caution">
    <text evidence="6">The sequence shown here is derived from an EMBL/GenBank/DDBJ whole genome shotgun (WGS) entry which is preliminary data.</text>
</comment>
<dbReference type="AlphaFoldDB" id="A0AAV4H1P5"/>
<dbReference type="InterPro" id="IPR000157">
    <property type="entry name" value="TIR_dom"/>
</dbReference>
<dbReference type="Proteomes" id="UP000762676">
    <property type="component" value="Unassembled WGS sequence"/>
</dbReference>
<protein>
    <submittedName>
        <fullName evidence="6">Teneurin-1</fullName>
    </submittedName>
</protein>
<dbReference type="EMBL" id="BMAT01001733">
    <property type="protein sequence ID" value="GFR91390.1"/>
    <property type="molecule type" value="Genomic_DNA"/>
</dbReference>
<dbReference type="SUPFAM" id="SSF52200">
    <property type="entry name" value="Toll/Interleukin receptor TIR domain"/>
    <property type="match status" value="1"/>
</dbReference>
<evidence type="ECO:0000313" key="6">
    <source>
        <dbReference type="EMBL" id="GFR91390.1"/>
    </source>
</evidence>
<dbReference type="SMART" id="SM00181">
    <property type="entry name" value="EGF"/>
    <property type="match status" value="3"/>
</dbReference>
<dbReference type="InterPro" id="IPR050906">
    <property type="entry name" value="Notch_signaling"/>
</dbReference>
<evidence type="ECO:0000259" key="5">
    <source>
        <dbReference type="PROSITE" id="PS50104"/>
    </source>
</evidence>
<accession>A0AAV4H1P5</accession>
<dbReference type="Pfam" id="PF01582">
    <property type="entry name" value="TIR"/>
    <property type="match status" value="1"/>
</dbReference>
<dbReference type="GO" id="GO:0007165">
    <property type="term" value="P:signal transduction"/>
    <property type="evidence" value="ECO:0007669"/>
    <property type="project" value="InterPro"/>
</dbReference>
<dbReference type="PROSITE" id="PS50104">
    <property type="entry name" value="TIR"/>
    <property type="match status" value="1"/>
</dbReference>
<dbReference type="PANTHER" id="PTHR24044:SF420">
    <property type="entry name" value="DELTA AND NOTCH-LIKE EPIDERMAL GROWTH FACTOR-RELATED RECEPTOR ISOFORM X1"/>
    <property type="match status" value="1"/>
</dbReference>
<sequence>MPVIPYPRHISEAGGDQGASRKMPMPPKASSAVPVVSKARRVSLFGNNFVPQVVSKTKRNSTSSLVAGASVARMQLPPFVSVKQNKAAKDDDGKATHTCTDQCRAFASLCAEGSKCVTIKTATGCKMKCREADGSETGLGSHITTAPPKTLRPLSERRCEISGKECEHGTCQNGLNCTCDRGYIGDTCSDLECAFPCSHGVCYLASPTVSKCHCDPGWEGIQCHRPYCSRQCQNGGACMWDVKPHPAMICSCEDPWIGDFCERVKPKASNTLALVVGIATPIVCFLALIISWYILWRKRVIFVFKIINMFKAYEDDDEKVYDAYVSLTESDADYVFVKHVLQPKLEDMGHRLYLHARDGEAGVKSEEILKAVEKSRRCIMLLNSDYISNEWCRRKKRKEKKRFEIEKVSRKREESLRENERLQRWGERERKKIKKEGTMVPF</sequence>
<feature type="disulfide bond" evidence="1">
    <location>
        <begin position="179"/>
        <end position="188"/>
    </location>
</feature>
<reference evidence="6 7" key="1">
    <citation type="journal article" date="2021" name="Elife">
        <title>Chloroplast acquisition without the gene transfer in kleptoplastic sea slugs, Plakobranchus ocellatus.</title>
        <authorList>
            <person name="Maeda T."/>
            <person name="Takahashi S."/>
            <person name="Yoshida T."/>
            <person name="Shimamura S."/>
            <person name="Takaki Y."/>
            <person name="Nagai Y."/>
            <person name="Toyoda A."/>
            <person name="Suzuki Y."/>
            <person name="Arimoto A."/>
            <person name="Ishii H."/>
            <person name="Satoh N."/>
            <person name="Nishiyama T."/>
            <person name="Hasebe M."/>
            <person name="Maruyama T."/>
            <person name="Minagawa J."/>
            <person name="Obokata J."/>
            <person name="Shigenobu S."/>
        </authorList>
    </citation>
    <scope>NUCLEOTIDE SEQUENCE [LARGE SCALE GENOMIC DNA]</scope>
</reference>
<proteinExistence type="predicted"/>
<evidence type="ECO:0000313" key="7">
    <source>
        <dbReference type="Proteomes" id="UP000762676"/>
    </source>
</evidence>
<gene>
    <name evidence="6" type="ORF">ElyMa_000842100</name>
</gene>
<evidence type="ECO:0000256" key="1">
    <source>
        <dbReference type="PROSITE-ProRule" id="PRU00076"/>
    </source>
</evidence>
<dbReference type="InterPro" id="IPR035897">
    <property type="entry name" value="Toll_tir_struct_dom_sf"/>
</dbReference>
<feature type="disulfide bond" evidence="1">
    <location>
        <begin position="228"/>
        <end position="238"/>
    </location>
</feature>
<keyword evidence="7" id="KW-1185">Reference proteome</keyword>
<keyword evidence="3" id="KW-1133">Transmembrane helix</keyword>
<feature type="region of interest" description="Disordered" evidence="2">
    <location>
        <begin position="1"/>
        <end position="32"/>
    </location>
</feature>